<evidence type="ECO:0000313" key="3">
    <source>
        <dbReference type="Proteomes" id="UP001396898"/>
    </source>
</evidence>
<accession>A0ABR1S0N1</accession>
<keyword evidence="1" id="KW-1133">Transmembrane helix</keyword>
<organism evidence="2 3">
    <name type="scientific">Apiospora marii</name>
    <dbReference type="NCBI Taxonomy" id="335849"/>
    <lineage>
        <taxon>Eukaryota</taxon>
        <taxon>Fungi</taxon>
        <taxon>Dikarya</taxon>
        <taxon>Ascomycota</taxon>
        <taxon>Pezizomycotina</taxon>
        <taxon>Sordariomycetes</taxon>
        <taxon>Xylariomycetidae</taxon>
        <taxon>Amphisphaeriales</taxon>
        <taxon>Apiosporaceae</taxon>
        <taxon>Apiospora</taxon>
    </lineage>
</organism>
<protein>
    <submittedName>
        <fullName evidence="2">Uncharacterized protein</fullName>
    </submittedName>
</protein>
<sequence>MHNSSFSYNVTRPYPFRWFTPVVVIGGIIVTVLVSFFNFASNGYELVATSSNDPNATVNDPSQHGGIQWPSYFIGNTRATCAPATLPLNTLIYTQNNAIGYTLTSVWRTKDDGTRADLGSLVYHNNMLQNCNVTKVSIDITGNYTQSVRDTAVSHAGLLVNALANCSVNIDTLQDKSAQGPTYFELSGDYKLINPRVKTFLSRNATKSASLYWGESMLNMYWMLTAKAYDDGADDAGLDEAYNTAITLTRRSTKDNGTEEEAMSDDFFHVECYTEGSFCGPNNITSLSSLEQEKEPWHPYPKIWHRVDLLGKAMWFTVMSDLGRNESSVPNMLTHPSMLANLTANLTQEVEWWQAGRAAEKLPHPIDFIVHIMPDSGLALKSFDPTQTAQPSLGATPAFLSTNYICQVPLTKAPGTLFFSIVVADLVLLQAVWVAFRFVVDTVSQRKYPAMRYCARCTDGVELAEVGQLRSATSVV</sequence>
<name>A0ABR1S0N1_9PEZI</name>
<evidence type="ECO:0000313" key="2">
    <source>
        <dbReference type="EMBL" id="KAK8022969.1"/>
    </source>
</evidence>
<proteinExistence type="predicted"/>
<evidence type="ECO:0000256" key="1">
    <source>
        <dbReference type="SAM" id="Phobius"/>
    </source>
</evidence>
<keyword evidence="3" id="KW-1185">Reference proteome</keyword>
<keyword evidence="1" id="KW-0812">Transmembrane</keyword>
<reference evidence="2 3" key="1">
    <citation type="submission" date="2023-01" db="EMBL/GenBank/DDBJ databases">
        <title>Analysis of 21 Apiospora genomes using comparative genomics revels a genus with tremendous synthesis potential of carbohydrate active enzymes and secondary metabolites.</title>
        <authorList>
            <person name="Sorensen T."/>
        </authorList>
    </citation>
    <scope>NUCLEOTIDE SEQUENCE [LARGE SCALE GENOMIC DNA]</scope>
    <source>
        <strain evidence="2 3">CBS 20057</strain>
    </source>
</reference>
<dbReference type="EMBL" id="JAQQWI010000009">
    <property type="protein sequence ID" value="KAK8022969.1"/>
    <property type="molecule type" value="Genomic_DNA"/>
</dbReference>
<comment type="caution">
    <text evidence="2">The sequence shown here is derived from an EMBL/GenBank/DDBJ whole genome shotgun (WGS) entry which is preliminary data.</text>
</comment>
<dbReference type="Proteomes" id="UP001396898">
    <property type="component" value="Unassembled WGS sequence"/>
</dbReference>
<feature type="transmembrane region" description="Helical" evidence="1">
    <location>
        <begin position="21"/>
        <end position="40"/>
    </location>
</feature>
<feature type="transmembrane region" description="Helical" evidence="1">
    <location>
        <begin position="417"/>
        <end position="440"/>
    </location>
</feature>
<gene>
    <name evidence="2" type="ORF">PG991_006850</name>
</gene>
<keyword evidence="1" id="KW-0472">Membrane</keyword>